<gene>
    <name evidence="1" type="ORF">E2C01_042094</name>
</gene>
<sequence>MYHAYDNFFYHIFVHEWKCYSFIGVNILYANPNILLMCFLEF</sequence>
<accession>A0A5B7FS42</accession>
<organism evidence="1 2">
    <name type="scientific">Portunus trituberculatus</name>
    <name type="common">Swimming crab</name>
    <name type="synonym">Neptunus trituberculatus</name>
    <dbReference type="NCBI Taxonomy" id="210409"/>
    <lineage>
        <taxon>Eukaryota</taxon>
        <taxon>Metazoa</taxon>
        <taxon>Ecdysozoa</taxon>
        <taxon>Arthropoda</taxon>
        <taxon>Crustacea</taxon>
        <taxon>Multicrustacea</taxon>
        <taxon>Malacostraca</taxon>
        <taxon>Eumalacostraca</taxon>
        <taxon>Eucarida</taxon>
        <taxon>Decapoda</taxon>
        <taxon>Pleocyemata</taxon>
        <taxon>Brachyura</taxon>
        <taxon>Eubrachyura</taxon>
        <taxon>Portunoidea</taxon>
        <taxon>Portunidae</taxon>
        <taxon>Portuninae</taxon>
        <taxon>Portunus</taxon>
    </lineage>
</organism>
<dbReference type="Proteomes" id="UP000324222">
    <property type="component" value="Unassembled WGS sequence"/>
</dbReference>
<proteinExistence type="predicted"/>
<protein>
    <submittedName>
        <fullName evidence="1">Uncharacterized protein</fullName>
    </submittedName>
</protein>
<name>A0A5B7FS42_PORTR</name>
<keyword evidence="2" id="KW-1185">Reference proteome</keyword>
<evidence type="ECO:0000313" key="1">
    <source>
        <dbReference type="EMBL" id="MPC48326.1"/>
    </source>
</evidence>
<dbReference type="EMBL" id="VSRR010008222">
    <property type="protein sequence ID" value="MPC48326.1"/>
    <property type="molecule type" value="Genomic_DNA"/>
</dbReference>
<reference evidence="1 2" key="1">
    <citation type="submission" date="2019-05" db="EMBL/GenBank/DDBJ databases">
        <title>Another draft genome of Portunus trituberculatus and its Hox gene families provides insights of decapod evolution.</title>
        <authorList>
            <person name="Jeong J.-H."/>
            <person name="Song I."/>
            <person name="Kim S."/>
            <person name="Choi T."/>
            <person name="Kim D."/>
            <person name="Ryu S."/>
            <person name="Kim W."/>
        </authorList>
    </citation>
    <scope>NUCLEOTIDE SEQUENCE [LARGE SCALE GENOMIC DNA]</scope>
    <source>
        <tissue evidence="1">Muscle</tissue>
    </source>
</reference>
<evidence type="ECO:0000313" key="2">
    <source>
        <dbReference type="Proteomes" id="UP000324222"/>
    </source>
</evidence>
<dbReference type="AlphaFoldDB" id="A0A5B7FS42"/>
<comment type="caution">
    <text evidence="1">The sequence shown here is derived from an EMBL/GenBank/DDBJ whole genome shotgun (WGS) entry which is preliminary data.</text>
</comment>